<dbReference type="PANTHER" id="PTHR33021">
    <property type="entry name" value="BLUE COPPER PROTEIN"/>
    <property type="match status" value="1"/>
</dbReference>
<feature type="chain" id="PRO_5032432026" description="Phytocyanin domain-containing protein" evidence="1">
    <location>
        <begin position="28"/>
        <end position="107"/>
    </location>
</feature>
<dbReference type="Proteomes" id="UP000631114">
    <property type="component" value="Unassembled WGS sequence"/>
</dbReference>
<dbReference type="InterPro" id="IPR039391">
    <property type="entry name" value="Phytocyanin-like"/>
</dbReference>
<name>A0A835LP78_9MAGN</name>
<dbReference type="PROSITE" id="PS51485">
    <property type="entry name" value="PHYTOCYANIN"/>
    <property type="match status" value="1"/>
</dbReference>
<reference evidence="3 4" key="1">
    <citation type="submission" date="2020-10" db="EMBL/GenBank/DDBJ databases">
        <title>The Coptis chinensis genome and diversification of protoberbering-type alkaloids.</title>
        <authorList>
            <person name="Wang B."/>
            <person name="Shu S."/>
            <person name="Song C."/>
            <person name="Liu Y."/>
        </authorList>
    </citation>
    <scope>NUCLEOTIDE SEQUENCE [LARGE SCALE GENOMIC DNA]</scope>
    <source>
        <strain evidence="3">HL-2020</strain>
        <tissue evidence="3">Leaf</tissue>
    </source>
</reference>
<keyword evidence="4" id="KW-1185">Reference proteome</keyword>
<evidence type="ECO:0000256" key="1">
    <source>
        <dbReference type="SAM" id="SignalP"/>
    </source>
</evidence>
<dbReference type="OrthoDB" id="2011645at2759"/>
<proteinExistence type="predicted"/>
<evidence type="ECO:0000259" key="2">
    <source>
        <dbReference type="PROSITE" id="PS51485"/>
    </source>
</evidence>
<keyword evidence="1" id="KW-0732">Signal</keyword>
<organism evidence="3 4">
    <name type="scientific">Coptis chinensis</name>
    <dbReference type="NCBI Taxonomy" id="261450"/>
    <lineage>
        <taxon>Eukaryota</taxon>
        <taxon>Viridiplantae</taxon>
        <taxon>Streptophyta</taxon>
        <taxon>Embryophyta</taxon>
        <taxon>Tracheophyta</taxon>
        <taxon>Spermatophyta</taxon>
        <taxon>Magnoliopsida</taxon>
        <taxon>Ranunculales</taxon>
        <taxon>Ranunculaceae</taxon>
        <taxon>Coptidoideae</taxon>
        <taxon>Coptis</taxon>
    </lineage>
</organism>
<dbReference type="Gene3D" id="2.60.40.420">
    <property type="entry name" value="Cupredoxins - blue copper proteins"/>
    <property type="match status" value="1"/>
</dbReference>
<comment type="caution">
    <text evidence="3">The sequence shown here is derived from an EMBL/GenBank/DDBJ whole genome shotgun (WGS) entry which is preliminary data.</text>
</comment>
<dbReference type="Pfam" id="PF02298">
    <property type="entry name" value="Cu_bind_like"/>
    <property type="match status" value="1"/>
</dbReference>
<feature type="domain" description="Phytocyanin" evidence="2">
    <location>
        <begin position="1"/>
        <end position="107"/>
    </location>
</feature>
<dbReference type="InterPro" id="IPR008972">
    <property type="entry name" value="Cupredoxin"/>
</dbReference>
<dbReference type="EMBL" id="JADFTS010000006">
    <property type="protein sequence ID" value="KAF9599767.1"/>
    <property type="molecule type" value="Genomic_DNA"/>
</dbReference>
<protein>
    <recommendedName>
        <fullName evidence="2">Phytocyanin domain-containing protein</fullName>
    </recommendedName>
</protein>
<dbReference type="PANTHER" id="PTHR33021:SF9">
    <property type="entry name" value="PUTATIVE, EXPRESSED-RELATED"/>
    <property type="match status" value="1"/>
</dbReference>
<evidence type="ECO:0000313" key="3">
    <source>
        <dbReference type="EMBL" id="KAF9599767.1"/>
    </source>
</evidence>
<accession>A0A835LP78</accession>
<dbReference type="GO" id="GO:0005886">
    <property type="term" value="C:plasma membrane"/>
    <property type="evidence" value="ECO:0007669"/>
    <property type="project" value="TreeGrafter"/>
</dbReference>
<evidence type="ECO:0000313" key="4">
    <source>
        <dbReference type="Proteomes" id="UP000631114"/>
    </source>
</evidence>
<dbReference type="AlphaFoldDB" id="A0A835LP78"/>
<feature type="signal peptide" evidence="1">
    <location>
        <begin position="1"/>
        <end position="27"/>
    </location>
</feature>
<dbReference type="InterPro" id="IPR003245">
    <property type="entry name" value="Phytocyanin_dom"/>
</dbReference>
<dbReference type="SUPFAM" id="SSF49503">
    <property type="entry name" value="Cupredoxins"/>
    <property type="match status" value="1"/>
</dbReference>
<dbReference type="GO" id="GO:0009055">
    <property type="term" value="F:electron transfer activity"/>
    <property type="evidence" value="ECO:0007669"/>
    <property type="project" value="InterPro"/>
</dbReference>
<sequence length="107" mass="11534">MVQGRGSACQAMSIAISLLVLLLAVHGKTVNATEFRVGDLVFNYLPENNNVIAVDLNGYNKCMAPAASKRYRSGNDHITLTKGQNSFICDIPGHCDQLGQRITLKAA</sequence>
<gene>
    <name evidence="3" type="ORF">IFM89_001713</name>
</gene>